<evidence type="ECO:0000313" key="3">
    <source>
        <dbReference type="Proteomes" id="UP000297866"/>
    </source>
</evidence>
<dbReference type="InterPro" id="IPR010310">
    <property type="entry name" value="T7SS_ESAT-6-like"/>
</dbReference>
<evidence type="ECO:0000313" key="2">
    <source>
        <dbReference type="EMBL" id="TFB48893.1"/>
    </source>
</evidence>
<comment type="similarity">
    <text evidence="1">Belongs to the WXG100 family.</text>
</comment>
<comment type="caution">
    <text evidence="2">The sequence shown here is derived from an EMBL/GenBank/DDBJ whole genome shotgun (WGS) entry which is preliminary data.</text>
</comment>
<keyword evidence="3" id="KW-1185">Reference proteome</keyword>
<dbReference type="EMBL" id="SOEZ01000060">
    <property type="protein sequence ID" value="TFB48893.1"/>
    <property type="molecule type" value="Genomic_DNA"/>
</dbReference>
<evidence type="ECO:0000256" key="1">
    <source>
        <dbReference type="RuleBase" id="RU362001"/>
    </source>
</evidence>
<dbReference type="Gene3D" id="1.10.287.1060">
    <property type="entry name" value="ESAT-6-like"/>
    <property type="match status" value="1"/>
</dbReference>
<dbReference type="NCBIfam" id="TIGR03930">
    <property type="entry name" value="WXG100_ESAT6"/>
    <property type="match status" value="1"/>
</dbReference>
<proteinExistence type="inferred from homology"/>
<organism evidence="2 3">
    <name type="scientific">Cryobacterium tagatosivorans</name>
    <dbReference type="NCBI Taxonomy" id="1259199"/>
    <lineage>
        <taxon>Bacteria</taxon>
        <taxon>Bacillati</taxon>
        <taxon>Actinomycetota</taxon>
        <taxon>Actinomycetes</taxon>
        <taxon>Micrococcales</taxon>
        <taxon>Microbacteriaceae</taxon>
        <taxon>Cryobacterium</taxon>
    </lineage>
</organism>
<dbReference type="OrthoDB" id="4231069at2"/>
<dbReference type="AlphaFoldDB" id="A0A4R8UEJ7"/>
<dbReference type="Pfam" id="PF06013">
    <property type="entry name" value="WXG100"/>
    <property type="match status" value="1"/>
</dbReference>
<gene>
    <name evidence="2" type="ORF">E3O23_12560</name>
</gene>
<protein>
    <recommendedName>
        <fullName evidence="1">ESAT-6-like protein</fullName>
    </recommendedName>
</protein>
<dbReference type="Proteomes" id="UP000297866">
    <property type="component" value="Unassembled WGS sequence"/>
</dbReference>
<accession>A0A4R8UEJ7</accession>
<dbReference type="RefSeq" id="WP_134491529.1">
    <property type="nucleotide sequence ID" value="NZ_SOEZ01000060.1"/>
</dbReference>
<sequence>MTSYQVDSEAVLGTTATAQAAIGRIQAEVAGLLAQLTGLEGSWSGQAAAAFQAAVSDWRATQRQVEESAEGLNRALSQAGQQYAEVEQANALLFAR</sequence>
<name>A0A4R8UEJ7_9MICO</name>
<dbReference type="InterPro" id="IPR036689">
    <property type="entry name" value="ESAT-6-like_sf"/>
</dbReference>
<dbReference type="SUPFAM" id="SSF140453">
    <property type="entry name" value="EsxAB dimer-like"/>
    <property type="match status" value="1"/>
</dbReference>
<reference evidence="2 3" key="1">
    <citation type="submission" date="2019-03" db="EMBL/GenBank/DDBJ databases">
        <title>Genomics of glacier-inhabiting Cryobacterium strains.</title>
        <authorList>
            <person name="Liu Q."/>
            <person name="Xin Y.-H."/>
        </authorList>
    </citation>
    <scope>NUCLEOTIDE SEQUENCE [LARGE SCALE GENOMIC DNA]</scope>
    <source>
        <strain evidence="2 3">Sr47</strain>
    </source>
</reference>